<evidence type="ECO:0000313" key="3">
    <source>
        <dbReference type="Proteomes" id="UP001158576"/>
    </source>
</evidence>
<keyword evidence="1" id="KW-0472">Membrane</keyword>
<sequence length="399" mass="45952">MICLKSCAIGWSLVHFLGLLIHGCLIIKFLSFKDNNRMDKCSESRNLLEIRLSDMQNENFFALNFHTKLCNELSQILPTWSESGNFSSTSLQIMGDFRAENCTQKSLENITDVLKDNGALVASEFSKMYNYALSNIELNKQSFEQQELRLTGEDLAELVFRQSRAVFIELENAKINCRFDWTPMLVFLHILGMKKLPEEIISSTTFDFVSFCFRMLNYFTLFNFTLSMAKIYEYFRQKITTKFKMSRRSFDLLFFIVILSVCVLLPALIQVSRRSLGFLPALMSLFDFPGDSVNPKLEDQAALSCLGEILHPIHDDYTLEAIYENCFDDSNQSSEISFFDVFVKFLLQIYVVNLGAFIISRKKNDGDDKKGFSRDNSQVNSEFTRRSSLNDFSRGTSLI</sequence>
<keyword evidence="3" id="KW-1185">Reference proteome</keyword>
<dbReference type="Proteomes" id="UP001158576">
    <property type="component" value="Chromosome PAR"/>
</dbReference>
<organism evidence="2 3">
    <name type="scientific">Oikopleura dioica</name>
    <name type="common">Tunicate</name>
    <dbReference type="NCBI Taxonomy" id="34765"/>
    <lineage>
        <taxon>Eukaryota</taxon>
        <taxon>Metazoa</taxon>
        <taxon>Chordata</taxon>
        <taxon>Tunicata</taxon>
        <taxon>Appendicularia</taxon>
        <taxon>Copelata</taxon>
        <taxon>Oikopleuridae</taxon>
        <taxon>Oikopleura</taxon>
    </lineage>
</organism>
<feature type="transmembrane region" description="Helical" evidence="1">
    <location>
        <begin position="250"/>
        <end position="269"/>
    </location>
</feature>
<proteinExistence type="predicted"/>
<accession>A0ABN7RL77</accession>
<evidence type="ECO:0000256" key="1">
    <source>
        <dbReference type="SAM" id="Phobius"/>
    </source>
</evidence>
<feature type="transmembrane region" description="Helical" evidence="1">
    <location>
        <begin position="12"/>
        <end position="30"/>
    </location>
</feature>
<evidence type="ECO:0000313" key="2">
    <source>
        <dbReference type="EMBL" id="CAG5080230.1"/>
    </source>
</evidence>
<feature type="transmembrane region" description="Helical" evidence="1">
    <location>
        <begin position="341"/>
        <end position="360"/>
    </location>
</feature>
<keyword evidence="1" id="KW-1133">Transmembrane helix</keyword>
<gene>
    <name evidence="2" type="ORF">OKIOD_LOCUS1070</name>
</gene>
<reference evidence="2 3" key="1">
    <citation type="submission" date="2021-04" db="EMBL/GenBank/DDBJ databases">
        <authorList>
            <person name="Bliznina A."/>
        </authorList>
    </citation>
    <scope>NUCLEOTIDE SEQUENCE [LARGE SCALE GENOMIC DNA]</scope>
</reference>
<name>A0ABN7RL77_OIKDI</name>
<keyword evidence="1" id="KW-0812">Transmembrane</keyword>
<protein>
    <submittedName>
        <fullName evidence="2">Oidioi.mRNA.OKI2018_I69.PAR.g9512.t1.cds</fullName>
    </submittedName>
</protein>
<dbReference type="EMBL" id="OU015568">
    <property type="protein sequence ID" value="CAG5080230.1"/>
    <property type="molecule type" value="Genomic_DNA"/>
</dbReference>